<reference evidence="2" key="2">
    <citation type="submission" date="2025-09" db="UniProtKB">
        <authorList>
            <consortium name="Ensembl"/>
        </authorList>
    </citation>
    <scope>IDENTIFICATION</scope>
</reference>
<evidence type="ECO:0000313" key="2">
    <source>
        <dbReference type="Ensembl" id="ENSAZOP00000013754.1"/>
    </source>
</evidence>
<feature type="region of interest" description="Disordered" evidence="1">
    <location>
        <begin position="1"/>
        <end position="103"/>
    </location>
</feature>
<proteinExistence type="predicted"/>
<dbReference type="Proteomes" id="UP000694549">
    <property type="component" value="Unplaced"/>
</dbReference>
<dbReference type="Ensembl" id="ENSAZOT00000014779.1">
    <property type="protein sequence ID" value="ENSAZOP00000013754.1"/>
    <property type="gene ID" value="ENSAZOG00000008862.1"/>
</dbReference>
<feature type="compositionally biased region" description="Low complexity" evidence="1">
    <location>
        <begin position="10"/>
        <end position="19"/>
    </location>
</feature>
<evidence type="ECO:0000256" key="1">
    <source>
        <dbReference type="SAM" id="MobiDB-lite"/>
    </source>
</evidence>
<keyword evidence="3" id="KW-1185">Reference proteome</keyword>
<accession>A0A8B9USU1</accession>
<reference evidence="2" key="1">
    <citation type="submission" date="2025-08" db="UniProtKB">
        <authorList>
            <consortium name="Ensembl"/>
        </authorList>
    </citation>
    <scope>IDENTIFICATION</scope>
</reference>
<evidence type="ECO:0000313" key="3">
    <source>
        <dbReference type="Proteomes" id="UP000694549"/>
    </source>
</evidence>
<organism evidence="2 3">
    <name type="scientific">Anas zonorhyncha</name>
    <name type="common">Eastern spot-billed duck</name>
    <dbReference type="NCBI Taxonomy" id="75864"/>
    <lineage>
        <taxon>Eukaryota</taxon>
        <taxon>Metazoa</taxon>
        <taxon>Chordata</taxon>
        <taxon>Craniata</taxon>
        <taxon>Vertebrata</taxon>
        <taxon>Euteleostomi</taxon>
        <taxon>Archelosauria</taxon>
        <taxon>Archosauria</taxon>
        <taxon>Dinosauria</taxon>
        <taxon>Saurischia</taxon>
        <taxon>Theropoda</taxon>
        <taxon>Coelurosauria</taxon>
        <taxon>Aves</taxon>
        <taxon>Neognathae</taxon>
        <taxon>Galloanserae</taxon>
        <taxon>Anseriformes</taxon>
        <taxon>Anatidae</taxon>
        <taxon>Anatinae</taxon>
        <taxon>Anas</taxon>
    </lineage>
</organism>
<dbReference type="AlphaFoldDB" id="A0A8B9USU1"/>
<sequence length="187" mass="18817">MGCPQPAEMGPPGWVGRGPRPAPGASGGGSAHPARGAAPCASGSGVGGRAATPKKNKNPAPHGGFSQLEAPPRDPLLPGQRVPGGTAGCGEHGSALGLPSPQRLRLSVRPSVRPSVHPSLHLFPLPDPPGGLRCRRLTADPGCLQSIRSRAGTKALCGGSPPAPSLGHAGEGSRLRNWDRLPRTTAV</sequence>
<name>A0A8B9USU1_9AVES</name>
<feature type="region of interest" description="Disordered" evidence="1">
    <location>
        <begin position="154"/>
        <end position="187"/>
    </location>
</feature>
<feature type="compositionally biased region" description="Basic and acidic residues" evidence="1">
    <location>
        <begin position="171"/>
        <end position="187"/>
    </location>
</feature>
<protein>
    <submittedName>
        <fullName evidence="2">Uncharacterized protein</fullName>
    </submittedName>
</protein>